<proteinExistence type="predicted"/>
<sequence length="330" mass="36938">MTPHPAEAVAAEKIRGTEPMDRRLDEDPPLIQEFLREARRNFAGEPEPITGHNGYRPPGLSQHAVAQRLGISLRLYQDWEACGRPIPAHRLDSLANALRLDSRQRDELWFIVTGGYPPRGPAEPDPEAVTGWTSYLHALQVPALTLDGAWRILETNHAWRQLFEPAGQAPPANLLRFVLFDPYARQLCGEWKAGWVRDFLRQLRLQARTAPHLQAQATPEPARTQRELLSIIEELRGDIELARMWQAESESTRVALHNDGRVRLLRPPAGGYLQRVRMLVSSPAHDPRRRVLMFMPAVTGPAVPAPRRSGPYSGVLSGPPKSGLVKSGLL</sequence>
<protein>
    <submittedName>
        <fullName evidence="3">Helix-turn-helix domain-containing protein</fullName>
    </submittedName>
</protein>
<evidence type="ECO:0000256" key="1">
    <source>
        <dbReference type="SAM" id="MobiDB-lite"/>
    </source>
</evidence>
<evidence type="ECO:0000313" key="4">
    <source>
        <dbReference type="Proteomes" id="UP000199323"/>
    </source>
</evidence>
<dbReference type="InterPro" id="IPR041413">
    <property type="entry name" value="MLTR_LBD"/>
</dbReference>
<organism evidence="3 4">
    <name type="scientific">Actinacidiphila alni</name>
    <dbReference type="NCBI Taxonomy" id="380248"/>
    <lineage>
        <taxon>Bacteria</taxon>
        <taxon>Bacillati</taxon>
        <taxon>Actinomycetota</taxon>
        <taxon>Actinomycetes</taxon>
        <taxon>Kitasatosporales</taxon>
        <taxon>Streptomycetaceae</taxon>
        <taxon>Actinacidiphila</taxon>
    </lineage>
</organism>
<dbReference type="InterPro" id="IPR001387">
    <property type="entry name" value="Cro/C1-type_HTH"/>
</dbReference>
<feature type="region of interest" description="Disordered" evidence="1">
    <location>
        <begin position="300"/>
        <end position="330"/>
    </location>
</feature>
<dbReference type="Proteomes" id="UP000199323">
    <property type="component" value="Unassembled WGS sequence"/>
</dbReference>
<feature type="domain" description="HTH cro/C1-type" evidence="2">
    <location>
        <begin position="59"/>
        <end position="105"/>
    </location>
</feature>
<evidence type="ECO:0000259" key="2">
    <source>
        <dbReference type="PROSITE" id="PS50943"/>
    </source>
</evidence>
<dbReference type="Pfam" id="PF17765">
    <property type="entry name" value="MLTR_LBD"/>
    <property type="match status" value="1"/>
</dbReference>
<dbReference type="Gene3D" id="3.30.450.180">
    <property type="match status" value="1"/>
</dbReference>
<accession>A0A1I1Z5F4</accession>
<dbReference type="PANTHER" id="PTHR35010">
    <property type="entry name" value="BLL4672 PROTEIN-RELATED"/>
    <property type="match status" value="1"/>
</dbReference>
<keyword evidence="4" id="KW-1185">Reference proteome</keyword>
<dbReference type="PROSITE" id="PS50943">
    <property type="entry name" value="HTH_CROC1"/>
    <property type="match status" value="1"/>
</dbReference>
<dbReference type="GO" id="GO:0003677">
    <property type="term" value="F:DNA binding"/>
    <property type="evidence" value="ECO:0007669"/>
    <property type="project" value="InterPro"/>
</dbReference>
<dbReference type="Pfam" id="PF13560">
    <property type="entry name" value="HTH_31"/>
    <property type="match status" value="1"/>
</dbReference>
<reference evidence="3 4" key="1">
    <citation type="submission" date="2016-10" db="EMBL/GenBank/DDBJ databases">
        <authorList>
            <person name="de Groot N.N."/>
        </authorList>
    </citation>
    <scope>NUCLEOTIDE SEQUENCE [LARGE SCALE GENOMIC DNA]</scope>
    <source>
        <strain evidence="3 4">CGMCC 4.3510</strain>
    </source>
</reference>
<evidence type="ECO:0000313" key="3">
    <source>
        <dbReference type="EMBL" id="SFE26488.1"/>
    </source>
</evidence>
<dbReference type="SUPFAM" id="SSF47413">
    <property type="entry name" value="lambda repressor-like DNA-binding domains"/>
    <property type="match status" value="1"/>
</dbReference>
<dbReference type="EMBL" id="FONG01000002">
    <property type="protein sequence ID" value="SFE26488.1"/>
    <property type="molecule type" value="Genomic_DNA"/>
</dbReference>
<name>A0A1I1Z5F4_9ACTN</name>
<dbReference type="AlphaFoldDB" id="A0A1I1Z5F4"/>
<dbReference type="InterPro" id="IPR010982">
    <property type="entry name" value="Lambda_DNA-bd_dom_sf"/>
</dbReference>
<gene>
    <name evidence="3" type="ORF">SAMN05216251_102314</name>
</gene>
<dbReference type="CDD" id="cd00093">
    <property type="entry name" value="HTH_XRE"/>
    <property type="match status" value="1"/>
</dbReference>
<dbReference type="Gene3D" id="1.10.260.40">
    <property type="entry name" value="lambda repressor-like DNA-binding domains"/>
    <property type="match status" value="1"/>
</dbReference>
<dbReference type="PANTHER" id="PTHR35010:SF2">
    <property type="entry name" value="BLL4672 PROTEIN"/>
    <property type="match status" value="1"/>
</dbReference>
<dbReference type="STRING" id="380248.SAMN05216251_102314"/>
<dbReference type="SMART" id="SM00530">
    <property type="entry name" value="HTH_XRE"/>
    <property type="match status" value="1"/>
</dbReference>